<dbReference type="Pfam" id="PF14373">
    <property type="entry name" value="Imm_superinfect"/>
    <property type="match status" value="1"/>
</dbReference>
<dbReference type="InterPro" id="IPR016410">
    <property type="entry name" value="Phage_imm"/>
</dbReference>
<dbReference type="RefSeq" id="WP_205839607.1">
    <property type="nucleotide sequence ID" value="NZ_BAQC01000010.1"/>
</dbReference>
<protein>
    <recommendedName>
        <fullName evidence="4">Superinfection immunity protein</fullName>
    </recommendedName>
</protein>
<evidence type="ECO:0000313" key="3">
    <source>
        <dbReference type="Proteomes" id="UP001062632"/>
    </source>
</evidence>
<reference evidence="2 3" key="1">
    <citation type="submission" date="2013-04" db="EMBL/GenBank/DDBJ databases">
        <title>The genome sequencing project of 58 acetic acid bacteria.</title>
        <authorList>
            <person name="Okamoto-Kainuma A."/>
            <person name="Ishikawa M."/>
            <person name="Umino S."/>
            <person name="Koizumi Y."/>
            <person name="Shiwa Y."/>
            <person name="Yoshikawa H."/>
            <person name="Matsutani M."/>
            <person name="Matsushita K."/>
        </authorList>
    </citation>
    <scope>NUCLEOTIDE SEQUENCE [LARGE SCALE GENOMIC DNA]</scope>
    <source>
        <strain evidence="2 3">NBRC 106555</strain>
    </source>
</reference>
<organism evidence="2 3">
    <name type="scientific">Neokomagataea thailandica NBRC 106555</name>
    <dbReference type="NCBI Taxonomy" id="1223520"/>
    <lineage>
        <taxon>Bacteria</taxon>
        <taxon>Pseudomonadati</taxon>
        <taxon>Pseudomonadota</taxon>
        <taxon>Alphaproteobacteria</taxon>
        <taxon>Acetobacterales</taxon>
        <taxon>Acetobacteraceae</taxon>
        <taxon>Neokomagataea</taxon>
    </lineage>
</organism>
<keyword evidence="1" id="KW-0472">Membrane</keyword>
<proteinExistence type="predicted"/>
<dbReference type="Proteomes" id="UP001062632">
    <property type="component" value="Unassembled WGS sequence"/>
</dbReference>
<gene>
    <name evidence="2" type="ORF">AA106555_0471</name>
</gene>
<name>A0ABQ0QN74_9PROT</name>
<feature type="transmembrane region" description="Helical" evidence="1">
    <location>
        <begin position="15"/>
        <end position="34"/>
    </location>
</feature>
<evidence type="ECO:0000313" key="2">
    <source>
        <dbReference type="EMBL" id="GBR51211.1"/>
    </source>
</evidence>
<sequence length="107" mass="11835">MHYDLYNEDIFQSGGLFLFISIVMMVILGGIYFLPSIIAIIKKSEYVGLICVINLFLGITFIGWLTALYMALTMPSRALRIPPPPPAQGGYGYYGSDPSNVPPAGWR</sequence>
<dbReference type="EMBL" id="BAQC01000010">
    <property type="protein sequence ID" value="GBR51211.1"/>
    <property type="molecule type" value="Genomic_DNA"/>
</dbReference>
<keyword evidence="1" id="KW-0812">Transmembrane</keyword>
<keyword evidence="1" id="KW-1133">Transmembrane helix</keyword>
<evidence type="ECO:0000256" key="1">
    <source>
        <dbReference type="SAM" id="Phobius"/>
    </source>
</evidence>
<evidence type="ECO:0008006" key="4">
    <source>
        <dbReference type="Google" id="ProtNLM"/>
    </source>
</evidence>
<keyword evidence="3" id="KW-1185">Reference proteome</keyword>
<feature type="transmembrane region" description="Helical" evidence="1">
    <location>
        <begin position="46"/>
        <end position="72"/>
    </location>
</feature>
<comment type="caution">
    <text evidence="2">The sequence shown here is derived from an EMBL/GenBank/DDBJ whole genome shotgun (WGS) entry which is preliminary data.</text>
</comment>
<accession>A0ABQ0QN74</accession>